<proteinExistence type="predicted"/>
<dbReference type="InterPro" id="IPR006598">
    <property type="entry name" value="CAP10"/>
</dbReference>
<dbReference type="PANTHER" id="PTHR12203:SF118">
    <property type="entry name" value="BETA-1,2-XYLOSYLTRANSFERASE 1"/>
    <property type="match status" value="1"/>
</dbReference>
<comment type="caution">
    <text evidence="2">The sequence shown here is derived from an EMBL/GenBank/DDBJ whole genome shotgun (WGS) entry which is preliminary data.</text>
</comment>
<protein>
    <submittedName>
        <fullName evidence="2">Beta-1,2-xylosyltransferase</fullName>
    </submittedName>
</protein>
<dbReference type="InterPro" id="IPR051091">
    <property type="entry name" value="O-Glucosyltr/Glycosyltrsf_90"/>
</dbReference>
<accession>A0AAD6IZ55</accession>
<gene>
    <name evidence="2" type="ORF">Dda_4108</name>
</gene>
<dbReference type="PANTHER" id="PTHR12203">
    <property type="entry name" value="KDEL LYS-ASP-GLU-LEU CONTAINING - RELATED"/>
    <property type="match status" value="1"/>
</dbReference>
<dbReference type="Pfam" id="PF05686">
    <property type="entry name" value="Glyco_transf_90"/>
    <property type="match status" value="1"/>
</dbReference>
<reference evidence="2" key="1">
    <citation type="submission" date="2023-01" db="EMBL/GenBank/DDBJ databases">
        <title>The chitinases involved in constricting ring structure development in the nematode-trapping fungus Drechslerella dactyloides.</title>
        <authorList>
            <person name="Wang R."/>
            <person name="Zhang L."/>
            <person name="Tang P."/>
            <person name="Li S."/>
            <person name="Liang L."/>
        </authorList>
    </citation>
    <scope>NUCLEOTIDE SEQUENCE</scope>
    <source>
        <strain evidence="2">YMF1.00031</strain>
    </source>
</reference>
<dbReference type="Proteomes" id="UP001221413">
    <property type="component" value="Unassembled WGS sequence"/>
</dbReference>
<name>A0AAD6IZ55_DREDA</name>
<sequence>MISSKTLHPQRVARHFGSLHLLCLLVVGVTLIHLRASVYDTISGARDLSSVSTIFKASHPIERLILQYEQNYKQFVERQSKTPEEAITAYKKRYNRNPPPGFSKWVRYALAHNSTVIDDYDRIEEKIAQFRTLSPFDLQRRIKIWQKTARSFGTVKIQDGRFIEGEDRVQKSLADIVDQLPDVEFLYSWLDEPRIIGVNRESNKADSENMGGKNAWPLLTEKCNFPSEFQAQRRWEGRTEPKFKYVEDLNESLDVCRHPEYQHMHGFFNSPTTLPAVRSLIPLFSGAALSTMSDIITPGLDYIAPGYLGDSKTFDAIPYSEKKTQMYWKAWSTGSSFREESYRFNHRVRFVQRFGTHPMFHIGFSRYVQCGDFCPQLEKLVGIVPNDDSKVGFQYKFAMDIDGNGYSGRYYRLLHSNCLVFKQTMWQQWHDDRLMPWVHYIPVSMSMDELESMVNYFANDTKGQVYGEKIAEAGRTWAEKSLRPIDITIYTYRQLLEYANLFKEDTGSDRRTLAPQD</sequence>
<dbReference type="SMART" id="SM00672">
    <property type="entry name" value="CAP10"/>
    <property type="match status" value="1"/>
</dbReference>
<evidence type="ECO:0000259" key="1">
    <source>
        <dbReference type="SMART" id="SM00672"/>
    </source>
</evidence>
<evidence type="ECO:0000313" key="2">
    <source>
        <dbReference type="EMBL" id="KAJ6261438.1"/>
    </source>
</evidence>
<dbReference type="AlphaFoldDB" id="A0AAD6IZ55"/>
<feature type="domain" description="Glycosyl transferase CAP10" evidence="1">
    <location>
        <begin position="245"/>
        <end position="505"/>
    </location>
</feature>
<organism evidence="2 3">
    <name type="scientific">Drechslerella dactyloides</name>
    <name type="common">Nematode-trapping fungus</name>
    <name type="synonym">Arthrobotrys dactyloides</name>
    <dbReference type="NCBI Taxonomy" id="74499"/>
    <lineage>
        <taxon>Eukaryota</taxon>
        <taxon>Fungi</taxon>
        <taxon>Dikarya</taxon>
        <taxon>Ascomycota</taxon>
        <taxon>Pezizomycotina</taxon>
        <taxon>Orbiliomycetes</taxon>
        <taxon>Orbiliales</taxon>
        <taxon>Orbiliaceae</taxon>
        <taxon>Drechslerella</taxon>
    </lineage>
</organism>
<keyword evidence="3" id="KW-1185">Reference proteome</keyword>
<dbReference type="EMBL" id="JAQGDS010000004">
    <property type="protein sequence ID" value="KAJ6261438.1"/>
    <property type="molecule type" value="Genomic_DNA"/>
</dbReference>
<evidence type="ECO:0000313" key="3">
    <source>
        <dbReference type="Proteomes" id="UP001221413"/>
    </source>
</evidence>